<dbReference type="EMBL" id="SAXT01000001">
    <property type="protein sequence ID" value="TXJ13475.1"/>
    <property type="molecule type" value="Genomic_DNA"/>
</dbReference>
<keyword evidence="1" id="KW-0472">Membrane</keyword>
<feature type="transmembrane region" description="Helical" evidence="1">
    <location>
        <begin position="163"/>
        <end position="189"/>
    </location>
</feature>
<keyword evidence="1" id="KW-0812">Transmembrane</keyword>
<feature type="domain" description="VTT" evidence="2">
    <location>
        <begin position="67"/>
        <end position="184"/>
    </location>
</feature>
<reference evidence="3 4" key="1">
    <citation type="journal article" date="1992" name="Lakartidningen">
        <title>[Penicillin V and not amoxicillin is the first choice preparation in acute otitis].</title>
        <authorList>
            <person name="Kamme C."/>
            <person name="Lundgren K."/>
            <person name="Prellner K."/>
        </authorList>
    </citation>
    <scope>NUCLEOTIDE SEQUENCE [LARGE SCALE GENOMIC DNA]</scope>
    <source>
        <strain evidence="3 4">W1</strain>
    </source>
</reference>
<proteinExistence type="predicted"/>
<keyword evidence="1" id="KW-1133">Transmembrane helix</keyword>
<evidence type="ECO:0000313" key="3">
    <source>
        <dbReference type="EMBL" id="TXJ13475.1"/>
    </source>
</evidence>
<feature type="transmembrane region" description="Helical" evidence="1">
    <location>
        <begin position="79"/>
        <end position="103"/>
    </location>
</feature>
<evidence type="ECO:0000259" key="2">
    <source>
        <dbReference type="Pfam" id="PF09335"/>
    </source>
</evidence>
<feature type="transmembrane region" description="Helical" evidence="1">
    <location>
        <begin position="47"/>
        <end position="67"/>
    </location>
</feature>
<dbReference type="InterPro" id="IPR053240">
    <property type="entry name" value="VTT_domain"/>
</dbReference>
<protein>
    <submittedName>
        <fullName evidence="3">TVP38/TMEM64 family protein</fullName>
    </submittedName>
</protein>
<feature type="transmembrane region" description="Helical" evidence="1">
    <location>
        <begin position="195"/>
        <end position="215"/>
    </location>
</feature>
<dbReference type="InterPro" id="IPR032816">
    <property type="entry name" value="VTT_dom"/>
</dbReference>
<sequence length="232" mass="26442">MKMKTKYIKLIIFIALVIIILILNNNYKLYEKINNLDNFKFMINENIIKASIIYIIITAIGSSVLALPGVTFALFSGILFGPILGIILCSISATMSASISFIISRFFLKDSVKPLVEKNKYLNKILFEDGNKNAIMLLMITRLVPLFPYNIQNFAYGITDISFTLYTIYTFIFMLPGISLFTIASAGIISKENRILYFLISGIIFVFVLTISIYLKKKYINNKSIKKFLQKE</sequence>
<organism evidence="3 4">
    <name type="scientific">Brachyspira aalborgi</name>
    <dbReference type="NCBI Taxonomy" id="29522"/>
    <lineage>
        <taxon>Bacteria</taxon>
        <taxon>Pseudomonadati</taxon>
        <taxon>Spirochaetota</taxon>
        <taxon>Spirochaetia</taxon>
        <taxon>Brachyspirales</taxon>
        <taxon>Brachyspiraceae</taxon>
        <taxon>Brachyspira</taxon>
    </lineage>
</organism>
<dbReference type="PANTHER" id="PTHR46826:SF1">
    <property type="entry name" value="TVP38_TMEM64 FAMILY MEMBRANE PROTEIN YDJX"/>
    <property type="match status" value="1"/>
</dbReference>
<comment type="caution">
    <text evidence="3">The sequence shown here is derived from an EMBL/GenBank/DDBJ whole genome shotgun (WGS) entry which is preliminary data.</text>
</comment>
<dbReference type="Pfam" id="PF09335">
    <property type="entry name" value="VTT_dom"/>
    <property type="match status" value="1"/>
</dbReference>
<dbReference type="Proteomes" id="UP000325116">
    <property type="component" value="Unassembled WGS sequence"/>
</dbReference>
<accession>A0A5C8CKJ9</accession>
<gene>
    <name evidence="3" type="ORF">EPJ80_01665</name>
</gene>
<evidence type="ECO:0000313" key="4">
    <source>
        <dbReference type="Proteomes" id="UP000325116"/>
    </source>
</evidence>
<evidence type="ECO:0000256" key="1">
    <source>
        <dbReference type="SAM" id="Phobius"/>
    </source>
</evidence>
<dbReference type="PANTHER" id="PTHR46826">
    <property type="match status" value="1"/>
</dbReference>
<feature type="transmembrane region" description="Helical" evidence="1">
    <location>
        <begin position="7"/>
        <end position="27"/>
    </location>
</feature>
<dbReference type="AlphaFoldDB" id="A0A5C8CKJ9"/>
<name>A0A5C8CKJ9_9SPIR</name>